<evidence type="ECO:0000313" key="4">
    <source>
        <dbReference type="Proteomes" id="UP000658613"/>
    </source>
</evidence>
<dbReference type="Gene3D" id="3.40.710.10">
    <property type="entry name" value="DD-peptidase/beta-lactamase superfamily"/>
    <property type="match status" value="2"/>
</dbReference>
<evidence type="ECO:0000256" key="1">
    <source>
        <dbReference type="ARBA" id="ARBA00006096"/>
    </source>
</evidence>
<dbReference type="Pfam" id="PF02113">
    <property type="entry name" value="Peptidase_S13"/>
    <property type="match status" value="2"/>
</dbReference>
<reference evidence="3" key="1">
    <citation type="submission" date="2020-11" db="EMBL/GenBank/DDBJ databases">
        <title>Sequencing the genomes of 1000 actinobacteria strains.</title>
        <authorList>
            <person name="Klenk H.-P."/>
        </authorList>
    </citation>
    <scope>NUCLEOTIDE SEQUENCE</scope>
    <source>
        <strain evidence="3">DSM 45632</strain>
    </source>
</reference>
<proteinExistence type="inferred from homology"/>
<dbReference type="EC" id="3.4.21.-" evidence="3"/>
<keyword evidence="3" id="KW-0121">Carboxypeptidase</keyword>
<dbReference type="GO" id="GO:0000270">
    <property type="term" value="P:peptidoglycan metabolic process"/>
    <property type="evidence" value="ECO:0007669"/>
    <property type="project" value="TreeGrafter"/>
</dbReference>
<dbReference type="NCBIfam" id="TIGR00666">
    <property type="entry name" value="PBP4"/>
    <property type="match status" value="1"/>
</dbReference>
<gene>
    <name evidence="3" type="ORF">IW254_001322</name>
</gene>
<dbReference type="InterPro" id="IPR000667">
    <property type="entry name" value="Peptidase_S13"/>
</dbReference>
<protein>
    <submittedName>
        <fullName evidence="3">D-alanyl-D-alanine carboxypeptidase/D-alanyl-D-alanine-endopeptidase (Penicillin-binding protein 4)</fullName>
        <ecNumber evidence="3">3.4.16.4</ecNumber>
        <ecNumber evidence="3">3.4.21.-</ecNumber>
    </submittedName>
</protein>
<name>A0A931GRU3_9CORY</name>
<dbReference type="InterPro" id="IPR012338">
    <property type="entry name" value="Beta-lactam/transpept-like"/>
</dbReference>
<dbReference type="RefSeq" id="WP_196824759.1">
    <property type="nucleotide sequence ID" value="NZ_CP046980.1"/>
</dbReference>
<dbReference type="PANTHER" id="PTHR30023">
    <property type="entry name" value="D-ALANYL-D-ALANINE CARBOXYPEPTIDASE"/>
    <property type="match status" value="1"/>
</dbReference>
<dbReference type="AlphaFoldDB" id="A0A931GRU3"/>
<dbReference type="GO" id="GO:0006508">
    <property type="term" value="P:proteolysis"/>
    <property type="evidence" value="ECO:0007669"/>
    <property type="project" value="InterPro"/>
</dbReference>
<dbReference type="PANTHER" id="PTHR30023:SF0">
    <property type="entry name" value="PENICILLIN-SENSITIVE CARBOXYPEPTIDASE A"/>
    <property type="match status" value="1"/>
</dbReference>
<dbReference type="PRINTS" id="PR00922">
    <property type="entry name" value="DADACBPTASE3"/>
</dbReference>
<comment type="similarity">
    <text evidence="1">Belongs to the peptidase S13 family.</text>
</comment>
<dbReference type="GO" id="GO:0009002">
    <property type="term" value="F:serine-type D-Ala-D-Ala carboxypeptidase activity"/>
    <property type="evidence" value="ECO:0007669"/>
    <property type="project" value="UniProtKB-EC"/>
</dbReference>
<comment type="caution">
    <text evidence="3">The sequence shown here is derived from an EMBL/GenBank/DDBJ whole genome shotgun (WGS) entry which is preliminary data.</text>
</comment>
<dbReference type="EMBL" id="JADOUE010000001">
    <property type="protein sequence ID" value="MBG6122353.1"/>
    <property type="molecule type" value="Genomic_DNA"/>
</dbReference>
<dbReference type="EC" id="3.4.16.4" evidence="3"/>
<accession>A0A931GRU3</accession>
<keyword evidence="3" id="KW-0645">Protease</keyword>
<keyword evidence="4" id="KW-1185">Reference proteome</keyword>
<evidence type="ECO:0000256" key="2">
    <source>
        <dbReference type="ARBA" id="ARBA00022801"/>
    </source>
</evidence>
<keyword evidence="2 3" id="KW-0378">Hydrolase</keyword>
<organism evidence="3 4">
    <name type="scientific">Corynebacterium aquatimens</name>
    <dbReference type="NCBI Taxonomy" id="1190508"/>
    <lineage>
        <taxon>Bacteria</taxon>
        <taxon>Bacillati</taxon>
        <taxon>Actinomycetota</taxon>
        <taxon>Actinomycetes</taxon>
        <taxon>Mycobacteriales</taxon>
        <taxon>Corynebacteriaceae</taxon>
        <taxon>Corynebacterium</taxon>
    </lineage>
</organism>
<sequence length="426" mass="45179">MKIWQWVVGAVAATAVVATAGVGIAVQHERDSLVVAEPYQMASPEPFPLVDASPQQIDVEALRASLSKQAAHEDVGRLHVRVSNGVTGETIFDQDSTSPLRPASATKLLTAAAATLTLERDDVVNTEVVVDGEAATIIARGDVWLTPEKLDELAAQVRDHGSVNAVYVDTSAWQEPTMMPGWDPEDIDAGYIAPMEPVMVYGARLGGATHGDEPRSHTPALDVGRALAVRLGVDPKSVELRDAPTGARVVGTVESPPLHERLREMMKDSDNVMAEAIGREIARARQHDGKGATAPQATLDVLREAGFDLSGVTLKDSCGLSTEDLIPPKLLDDVLLRATQSEDLRPVLDTLAVAGGDGTLVKRYGDLPGKGWVRAKTGTLTGTSALVGTVTSRAGNVYTFAAISNDSDIETARAALDRFASTLRDF</sequence>
<dbReference type="Proteomes" id="UP000658613">
    <property type="component" value="Unassembled WGS sequence"/>
</dbReference>
<dbReference type="SUPFAM" id="SSF56601">
    <property type="entry name" value="beta-lactamase/transpeptidase-like"/>
    <property type="match status" value="1"/>
</dbReference>
<evidence type="ECO:0000313" key="3">
    <source>
        <dbReference type="EMBL" id="MBG6122353.1"/>
    </source>
</evidence>